<proteinExistence type="predicted"/>
<organism evidence="1 2">
    <name type="scientific">Lymnaea stagnalis</name>
    <name type="common">Great pond snail</name>
    <name type="synonym">Helix stagnalis</name>
    <dbReference type="NCBI Taxonomy" id="6523"/>
    <lineage>
        <taxon>Eukaryota</taxon>
        <taxon>Metazoa</taxon>
        <taxon>Spiralia</taxon>
        <taxon>Lophotrochozoa</taxon>
        <taxon>Mollusca</taxon>
        <taxon>Gastropoda</taxon>
        <taxon>Heterobranchia</taxon>
        <taxon>Euthyneura</taxon>
        <taxon>Panpulmonata</taxon>
        <taxon>Hygrophila</taxon>
        <taxon>Lymnaeoidea</taxon>
        <taxon>Lymnaeidae</taxon>
        <taxon>Lymnaea</taxon>
    </lineage>
</organism>
<dbReference type="Proteomes" id="UP001497497">
    <property type="component" value="Unassembled WGS sequence"/>
</dbReference>
<reference evidence="1 2" key="1">
    <citation type="submission" date="2024-04" db="EMBL/GenBank/DDBJ databases">
        <authorList>
            <consortium name="Genoscope - CEA"/>
            <person name="William W."/>
        </authorList>
    </citation>
    <scope>NUCLEOTIDE SEQUENCE [LARGE SCALE GENOMIC DNA]</scope>
</reference>
<comment type="caution">
    <text evidence="1">The sequence shown here is derived from an EMBL/GenBank/DDBJ whole genome shotgun (WGS) entry which is preliminary data.</text>
</comment>
<feature type="non-terminal residue" evidence="1">
    <location>
        <position position="1"/>
    </location>
</feature>
<accession>A0AAV2HRG1</accession>
<dbReference type="AlphaFoldDB" id="A0AAV2HRG1"/>
<evidence type="ECO:0000313" key="2">
    <source>
        <dbReference type="Proteomes" id="UP001497497"/>
    </source>
</evidence>
<sequence length="62" mass="6660">NASAFIGLPQQLDVPTVPGNQPTPGECPLESGSWWPGAPNNLKSTCPWVYFTKDLGASTYPR</sequence>
<dbReference type="EMBL" id="CAXITT010000221">
    <property type="protein sequence ID" value="CAL1536112.1"/>
    <property type="molecule type" value="Genomic_DNA"/>
</dbReference>
<protein>
    <submittedName>
        <fullName evidence="1">Uncharacterized protein</fullName>
    </submittedName>
</protein>
<gene>
    <name evidence="1" type="ORF">GSLYS_00010025001</name>
</gene>
<name>A0AAV2HRG1_LYMST</name>
<keyword evidence="2" id="KW-1185">Reference proteome</keyword>
<evidence type="ECO:0000313" key="1">
    <source>
        <dbReference type="EMBL" id="CAL1536112.1"/>
    </source>
</evidence>